<gene>
    <name evidence="1" type="ORF">CLV42_1227</name>
</gene>
<name>A0A2P8FKZ5_9BACT</name>
<evidence type="ECO:0000313" key="2">
    <source>
        <dbReference type="Proteomes" id="UP000240978"/>
    </source>
</evidence>
<evidence type="ECO:0008006" key="3">
    <source>
        <dbReference type="Google" id="ProtNLM"/>
    </source>
</evidence>
<dbReference type="EMBL" id="PYGK01000022">
    <property type="protein sequence ID" value="PSL22381.1"/>
    <property type="molecule type" value="Genomic_DNA"/>
</dbReference>
<dbReference type="InterPro" id="IPR036514">
    <property type="entry name" value="SGNH_hydro_sf"/>
</dbReference>
<keyword evidence="2" id="KW-1185">Reference proteome</keyword>
<reference evidence="1 2" key="1">
    <citation type="submission" date="2018-03" db="EMBL/GenBank/DDBJ databases">
        <title>Genomic Encyclopedia of Archaeal and Bacterial Type Strains, Phase II (KMG-II): from individual species to whole genera.</title>
        <authorList>
            <person name="Goeker M."/>
        </authorList>
    </citation>
    <scope>NUCLEOTIDE SEQUENCE [LARGE SCALE GENOMIC DNA]</scope>
    <source>
        <strain evidence="1 2">DSM 18107</strain>
    </source>
</reference>
<proteinExistence type="predicted"/>
<organism evidence="1 2">
    <name type="scientific">Chitinophaga ginsengisoli</name>
    <dbReference type="NCBI Taxonomy" id="363837"/>
    <lineage>
        <taxon>Bacteria</taxon>
        <taxon>Pseudomonadati</taxon>
        <taxon>Bacteroidota</taxon>
        <taxon>Chitinophagia</taxon>
        <taxon>Chitinophagales</taxon>
        <taxon>Chitinophagaceae</taxon>
        <taxon>Chitinophaga</taxon>
    </lineage>
</organism>
<dbReference type="Proteomes" id="UP000240978">
    <property type="component" value="Unassembled WGS sequence"/>
</dbReference>
<dbReference type="RefSeq" id="WP_245901785.1">
    <property type="nucleotide sequence ID" value="NZ_PYGK01000022.1"/>
</dbReference>
<comment type="caution">
    <text evidence="1">The sequence shown here is derived from an EMBL/GenBank/DDBJ whole genome shotgun (WGS) entry which is preliminary data.</text>
</comment>
<evidence type="ECO:0000313" key="1">
    <source>
        <dbReference type="EMBL" id="PSL22381.1"/>
    </source>
</evidence>
<accession>A0A2P8FKZ5</accession>
<dbReference type="AlphaFoldDB" id="A0A2P8FKZ5"/>
<protein>
    <recommendedName>
        <fullName evidence="3">GDSL-like lipase/acylhydrolase family protein</fullName>
    </recommendedName>
</protein>
<dbReference type="GO" id="GO:0016788">
    <property type="term" value="F:hydrolase activity, acting on ester bonds"/>
    <property type="evidence" value="ECO:0007669"/>
    <property type="project" value="UniProtKB-ARBA"/>
</dbReference>
<sequence length="69" mass="8161">MKKLLPILLSIILLCSFRKKELTWVAIGDSITYLNDHLDETVLTIGRYEHIPVVDLYHHPLRCLSWKTW</sequence>
<dbReference type="Gene3D" id="3.40.50.1110">
    <property type="entry name" value="SGNH hydrolase"/>
    <property type="match status" value="1"/>
</dbReference>